<dbReference type="PROSITE" id="PS50302">
    <property type="entry name" value="PUM"/>
    <property type="match status" value="1"/>
</dbReference>
<dbReference type="InterPro" id="IPR016024">
    <property type="entry name" value="ARM-type_fold"/>
</dbReference>
<keyword evidence="1" id="KW-0677">Repeat</keyword>
<dbReference type="SMART" id="SM00025">
    <property type="entry name" value="Pumilio"/>
    <property type="match status" value="2"/>
</dbReference>
<dbReference type="InParanoid" id="I3EJ47"/>
<feature type="repeat" description="Pumilio" evidence="2">
    <location>
        <begin position="286"/>
        <end position="323"/>
    </location>
</feature>
<dbReference type="OMA" id="QHEIGNY"/>
<dbReference type="InterPro" id="IPR011989">
    <property type="entry name" value="ARM-like"/>
</dbReference>
<dbReference type="Pfam" id="PF00806">
    <property type="entry name" value="PUF"/>
    <property type="match status" value="2"/>
</dbReference>
<dbReference type="EMBL" id="GL870876">
    <property type="protein sequence ID" value="EIJ89244.1"/>
    <property type="molecule type" value="Genomic_DNA"/>
</dbReference>
<evidence type="ECO:0000256" key="1">
    <source>
        <dbReference type="ARBA" id="ARBA00022737"/>
    </source>
</evidence>
<accession>I3EJ47</accession>
<proteinExistence type="predicted"/>
<dbReference type="InterPro" id="IPR001313">
    <property type="entry name" value="Pumilio_RNA-bd_rpt"/>
</dbReference>
<dbReference type="Proteomes" id="UP000002872">
    <property type="component" value="Unassembled WGS sequence"/>
</dbReference>
<dbReference type="GO" id="GO:0003723">
    <property type="term" value="F:RNA binding"/>
    <property type="evidence" value="ECO:0007669"/>
    <property type="project" value="InterPro"/>
</dbReference>
<protein>
    <recommendedName>
        <fullName evidence="5">PUM-HD domain-containing protein</fullName>
    </recommendedName>
</protein>
<evidence type="ECO:0000313" key="4">
    <source>
        <dbReference type="Proteomes" id="UP000002872"/>
    </source>
</evidence>
<dbReference type="OrthoDB" id="2191363at2759"/>
<name>I3EJ47_NEMP3</name>
<dbReference type="VEuPathDB" id="MicrosporidiaDB:NEQG_00014"/>
<dbReference type="GO" id="GO:0000288">
    <property type="term" value="P:nuclear-transcribed mRNA catabolic process, deadenylation-dependent decay"/>
    <property type="evidence" value="ECO:0007669"/>
    <property type="project" value="TreeGrafter"/>
</dbReference>
<dbReference type="HOGENOM" id="CLU_649060_0_0_1"/>
<reference evidence="3" key="1">
    <citation type="submission" date="2011-01" db="EMBL/GenBank/DDBJ databases">
        <title>The Genome Sequence of Nematocida parisii strain ERTm3.</title>
        <authorList>
            <consortium name="The Broad Institute Genome Sequencing Platform"/>
            <consortium name="The Broad Institute Genome Sequencing Center for Infectious Disease"/>
            <person name="Cuomo C."/>
            <person name="Troemel E."/>
            <person name="Young S.K."/>
            <person name="Zeng Q."/>
            <person name="Gargeya S."/>
            <person name="Fitzgerald M."/>
            <person name="Haas B."/>
            <person name="Abouelleil A."/>
            <person name="Alvarado L."/>
            <person name="Arachchi H.M."/>
            <person name="Berlin A."/>
            <person name="Chapman S.B."/>
            <person name="Gearin G."/>
            <person name="Goldberg J."/>
            <person name="Griggs A."/>
            <person name="Gujja S."/>
            <person name="Hansen M."/>
            <person name="Heiman D."/>
            <person name="Howarth C."/>
            <person name="Larimer J."/>
            <person name="Lui A."/>
            <person name="MacDonald P.J.P."/>
            <person name="McCowen C."/>
            <person name="Montmayeur A."/>
            <person name="Murphy C."/>
            <person name="Neiman D."/>
            <person name="Pearson M."/>
            <person name="Priest M."/>
            <person name="Roberts A."/>
            <person name="Saif S."/>
            <person name="Shea T."/>
            <person name="Sisk P."/>
            <person name="Stolte C."/>
            <person name="Sykes S."/>
            <person name="Wortman J."/>
            <person name="Nusbaum C."/>
            <person name="Birren B."/>
        </authorList>
    </citation>
    <scope>NUCLEOTIDE SEQUENCE</scope>
    <source>
        <strain evidence="3">ERTm3</strain>
    </source>
</reference>
<dbReference type="SUPFAM" id="SSF48371">
    <property type="entry name" value="ARM repeat"/>
    <property type="match status" value="1"/>
</dbReference>
<evidence type="ECO:0000313" key="3">
    <source>
        <dbReference type="EMBL" id="EIJ89244.1"/>
    </source>
</evidence>
<gene>
    <name evidence="3" type="ORF">NEQG_00014</name>
</gene>
<sequence>MQDRESIMSWTDEYASQHMESLKIKPINNLPLMESSVEIKKNKAPIKERVGQICQPTRIVCIIYRSIKEEQAKCFRLCFLCDGNNLCGMCRCTPKCYEDKEEVADEVSFINARKEKEHEDCLLREEGFLGQMPSDEPSSPYTLCRKCSHMKEWPIVSVEEKMCVVKFVSIRTALLFYQSHKSAFLLSFGVDMRAPLRISVPEKNIQLQALERAFSIKKMEITETVFDCGSEQAPRETRIKTGIISVNEQEKSQEFISMASGRHSNVVLQGRIRGMTQESLLSCISALTSPEFIYLAKHKYGTYVIQLVVSMVKNPSLMEEVKKHIFPYSSGLLQHEIGNYVVQRIISYDARFVFDCFMKDFKRIVSSKIGSRAFKNCIKSFHLYRKEIIQILSSEFLESLPFEEQKVIRVALKEVFFLNSKTS</sequence>
<evidence type="ECO:0008006" key="5">
    <source>
        <dbReference type="Google" id="ProtNLM"/>
    </source>
</evidence>
<evidence type="ECO:0000256" key="2">
    <source>
        <dbReference type="PROSITE-ProRule" id="PRU00317"/>
    </source>
</evidence>
<keyword evidence="4" id="KW-1185">Reference proteome</keyword>
<dbReference type="PANTHER" id="PTHR47093">
    <property type="entry name" value="PROTEIN JSN1-RELATED"/>
    <property type="match status" value="1"/>
</dbReference>
<dbReference type="AlphaFoldDB" id="I3EJ47"/>
<dbReference type="PANTHER" id="PTHR47093:SF1">
    <property type="entry name" value="PROTEIN JSN1-RELATED"/>
    <property type="match status" value="1"/>
</dbReference>
<dbReference type="Gene3D" id="1.25.10.10">
    <property type="entry name" value="Leucine-rich Repeat Variant"/>
    <property type="match status" value="1"/>
</dbReference>
<dbReference type="InterPro" id="IPR052645">
    <property type="entry name" value="Pumilio_domain_protein"/>
</dbReference>
<organism evidence="3 4">
    <name type="scientific">Nematocida parisii (strain ERTm3)</name>
    <name type="common">Nematode killer fungus</name>
    <dbReference type="NCBI Taxonomy" id="935791"/>
    <lineage>
        <taxon>Eukaryota</taxon>
        <taxon>Fungi</taxon>
        <taxon>Fungi incertae sedis</taxon>
        <taxon>Microsporidia</taxon>
        <taxon>Nematocida</taxon>
    </lineage>
</organism>